<proteinExistence type="predicted"/>
<evidence type="ECO:0000313" key="4">
    <source>
        <dbReference type="Proteomes" id="UP000555546"/>
    </source>
</evidence>
<dbReference type="EMBL" id="JACIJG010000008">
    <property type="protein sequence ID" value="MBB5702654.1"/>
    <property type="molecule type" value="Genomic_DNA"/>
</dbReference>
<protein>
    <submittedName>
        <fullName evidence="3">Putative small lipoprotein YifL</fullName>
    </submittedName>
</protein>
<keyword evidence="3" id="KW-0449">Lipoprotein</keyword>
<dbReference type="Proteomes" id="UP000555546">
    <property type="component" value="Unassembled WGS sequence"/>
</dbReference>
<sequence>MNRNFLFFVSAIVLVALAACGKGDEETAATTTGTETTSTDKGAAVSPPAPVADNGNAEKGPDLVKSLRENAGVTGPEEKAAAIERARGNAVAAAKSVGQTDEQAQAAGEAAAATAQRSFEEREPQ</sequence>
<feature type="region of interest" description="Disordered" evidence="1">
    <location>
        <begin position="24"/>
        <end position="62"/>
    </location>
</feature>
<organism evidence="3 4">
    <name type="scientific">Brucella daejeonensis</name>
    <dbReference type="NCBI Taxonomy" id="659015"/>
    <lineage>
        <taxon>Bacteria</taxon>
        <taxon>Pseudomonadati</taxon>
        <taxon>Pseudomonadota</taxon>
        <taxon>Alphaproteobacteria</taxon>
        <taxon>Hyphomicrobiales</taxon>
        <taxon>Brucellaceae</taxon>
        <taxon>Brucella/Ochrobactrum group</taxon>
        <taxon>Brucella</taxon>
    </lineage>
</organism>
<evidence type="ECO:0000256" key="2">
    <source>
        <dbReference type="SAM" id="SignalP"/>
    </source>
</evidence>
<evidence type="ECO:0000256" key="1">
    <source>
        <dbReference type="SAM" id="MobiDB-lite"/>
    </source>
</evidence>
<gene>
    <name evidence="3" type="ORF">FHS76_002538</name>
</gene>
<comment type="caution">
    <text evidence="3">The sequence shown here is derived from an EMBL/GenBank/DDBJ whole genome shotgun (WGS) entry which is preliminary data.</text>
</comment>
<name>A0A7W9AXX4_9HYPH</name>
<dbReference type="AlphaFoldDB" id="A0A7W9AXX4"/>
<evidence type="ECO:0000313" key="3">
    <source>
        <dbReference type="EMBL" id="MBB5702654.1"/>
    </source>
</evidence>
<feature type="signal peptide" evidence="2">
    <location>
        <begin position="1"/>
        <end position="18"/>
    </location>
</feature>
<dbReference type="PROSITE" id="PS51257">
    <property type="entry name" value="PROKAR_LIPOPROTEIN"/>
    <property type="match status" value="1"/>
</dbReference>
<reference evidence="3 4" key="1">
    <citation type="submission" date="2020-08" db="EMBL/GenBank/DDBJ databases">
        <title>Genomic Encyclopedia of Type Strains, Phase IV (KMG-IV): sequencing the most valuable type-strain genomes for metagenomic binning, comparative biology and taxonomic classification.</title>
        <authorList>
            <person name="Goeker M."/>
        </authorList>
    </citation>
    <scope>NUCLEOTIDE SEQUENCE [LARGE SCALE GENOMIC DNA]</scope>
    <source>
        <strain evidence="3 4">DSM 26944</strain>
    </source>
</reference>
<feature type="chain" id="PRO_5031228896" evidence="2">
    <location>
        <begin position="19"/>
        <end position="125"/>
    </location>
</feature>
<keyword evidence="2" id="KW-0732">Signal</keyword>
<accession>A0A7W9AXX4</accession>
<feature type="compositionally biased region" description="Low complexity" evidence="1">
    <location>
        <begin position="28"/>
        <end position="43"/>
    </location>
</feature>
<feature type="region of interest" description="Disordered" evidence="1">
    <location>
        <begin position="94"/>
        <end position="125"/>
    </location>
</feature>
<keyword evidence="4" id="KW-1185">Reference proteome</keyword>
<feature type="compositionally biased region" description="Low complexity" evidence="1">
    <location>
        <begin position="98"/>
        <end position="116"/>
    </location>
</feature>